<organism evidence="2 3">
    <name type="scientific">Elysia marginata</name>
    <dbReference type="NCBI Taxonomy" id="1093978"/>
    <lineage>
        <taxon>Eukaryota</taxon>
        <taxon>Metazoa</taxon>
        <taxon>Spiralia</taxon>
        <taxon>Lophotrochozoa</taxon>
        <taxon>Mollusca</taxon>
        <taxon>Gastropoda</taxon>
        <taxon>Heterobranchia</taxon>
        <taxon>Euthyneura</taxon>
        <taxon>Panpulmonata</taxon>
        <taxon>Sacoglossa</taxon>
        <taxon>Placobranchoidea</taxon>
        <taxon>Plakobranchidae</taxon>
        <taxon>Elysia</taxon>
    </lineage>
</organism>
<comment type="caution">
    <text evidence="2">The sequence shown here is derived from an EMBL/GenBank/DDBJ whole genome shotgun (WGS) entry which is preliminary data.</text>
</comment>
<feature type="transmembrane region" description="Helical" evidence="1">
    <location>
        <begin position="38"/>
        <end position="61"/>
    </location>
</feature>
<keyword evidence="1" id="KW-1133">Transmembrane helix</keyword>
<keyword evidence="1" id="KW-0472">Membrane</keyword>
<feature type="transmembrane region" description="Helical" evidence="1">
    <location>
        <begin position="67"/>
        <end position="89"/>
    </location>
</feature>
<reference evidence="2 3" key="1">
    <citation type="journal article" date="2021" name="Elife">
        <title>Chloroplast acquisition without the gene transfer in kleptoplastic sea slugs, Plakobranchus ocellatus.</title>
        <authorList>
            <person name="Maeda T."/>
            <person name="Takahashi S."/>
            <person name="Yoshida T."/>
            <person name="Shimamura S."/>
            <person name="Takaki Y."/>
            <person name="Nagai Y."/>
            <person name="Toyoda A."/>
            <person name="Suzuki Y."/>
            <person name="Arimoto A."/>
            <person name="Ishii H."/>
            <person name="Satoh N."/>
            <person name="Nishiyama T."/>
            <person name="Hasebe M."/>
            <person name="Maruyama T."/>
            <person name="Minagawa J."/>
            <person name="Obokata J."/>
            <person name="Shigenobu S."/>
        </authorList>
    </citation>
    <scope>NUCLEOTIDE SEQUENCE [LARGE SCALE GENOMIC DNA]</scope>
</reference>
<keyword evidence="1" id="KW-0812">Transmembrane</keyword>
<evidence type="ECO:0000313" key="3">
    <source>
        <dbReference type="Proteomes" id="UP000762676"/>
    </source>
</evidence>
<feature type="transmembrane region" description="Helical" evidence="1">
    <location>
        <begin position="6"/>
        <end position="26"/>
    </location>
</feature>
<evidence type="ECO:0008006" key="4">
    <source>
        <dbReference type="Google" id="ProtNLM"/>
    </source>
</evidence>
<dbReference type="EMBL" id="BMAT01000213">
    <property type="protein sequence ID" value="GFR61800.1"/>
    <property type="molecule type" value="Genomic_DNA"/>
</dbReference>
<accession>A0AAV4EMJ5</accession>
<name>A0AAV4EMJ5_9GAST</name>
<dbReference type="AlphaFoldDB" id="A0AAV4EMJ5"/>
<proteinExistence type="predicted"/>
<dbReference type="Proteomes" id="UP000762676">
    <property type="component" value="Unassembled WGS sequence"/>
</dbReference>
<keyword evidence="3" id="KW-1185">Reference proteome</keyword>
<evidence type="ECO:0000256" key="1">
    <source>
        <dbReference type="SAM" id="Phobius"/>
    </source>
</evidence>
<gene>
    <name evidence="2" type="ORF">ElyMa_000113200</name>
</gene>
<evidence type="ECO:0000313" key="2">
    <source>
        <dbReference type="EMBL" id="GFR61800.1"/>
    </source>
</evidence>
<sequence>MAETNFLAKPVGILSLLLRLIYRLTVKLTVEFLKIGTLLAILISASVASGLSFIYCIAWAYTTSGGSILIATCACVVVSTVFVAVFWLIQVLVKDVLCLTDLTLPELAKLFVTAALKKSKDKKAMDNGKAD</sequence>
<protein>
    <recommendedName>
        <fullName evidence="4">MARVEL domain-containing protein</fullName>
    </recommendedName>
</protein>